<sequence length="105" mass="11008">MVRPYTITGGRVDPSGFDLIAHVVATGVGLKPEHGPEHRAILALAEHPRSVAEVAAGLDLPLGVVRVLLADLHADGLLDRHDPPSAVDGPTEQLLQAVIHGLRAI</sequence>
<dbReference type="Proteomes" id="UP000587527">
    <property type="component" value="Unassembled WGS sequence"/>
</dbReference>
<gene>
    <name evidence="1" type="ORF">F4553_006420</name>
</gene>
<proteinExistence type="predicted"/>
<dbReference type="PANTHER" id="PTHR36221:SF1">
    <property type="entry name" value="DUF742 DOMAIN-CONTAINING PROTEIN"/>
    <property type="match status" value="1"/>
</dbReference>
<accession>A0A841BZG9</accession>
<keyword evidence="2" id="KW-1185">Reference proteome</keyword>
<dbReference type="EMBL" id="JACHMN010000003">
    <property type="protein sequence ID" value="MBB5872986.1"/>
    <property type="molecule type" value="Genomic_DNA"/>
</dbReference>
<evidence type="ECO:0008006" key="3">
    <source>
        <dbReference type="Google" id="ProtNLM"/>
    </source>
</evidence>
<dbReference type="PANTHER" id="PTHR36221">
    <property type="entry name" value="DUF742 DOMAIN-CONTAINING PROTEIN"/>
    <property type="match status" value="1"/>
</dbReference>
<reference evidence="1 2" key="1">
    <citation type="submission" date="2020-08" db="EMBL/GenBank/DDBJ databases">
        <title>Sequencing the genomes of 1000 actinobacteria strains.</title>
        <authorList>
            <person name="Klenk H.-P."/>
        </authorList>
    </citation>
    <scope>NUCLEOTIDE SEQUENCE [LARGE SCALE GENOMIC DNA]</scope>
    <source>
        <strain evidence="1 2">DSM 45362</strain>
    </source>
</reference>
<dbReference type="AlphaFoldDB" id="A0A841BZG9"/>
<organism evidence="1 2">
    <name type="scientific">Allocatelliglobosispora scoriae</name>
    <dbReference type="NCBI Taxonomy" id="643052"/>
    <lineage>
        <taxon>Bacteria</taxon>
        <taxon>Bacillati</taxon>
        <taxon>Actinomycetota</taxon>
        <taxon>Actinomycetes</taxon>
        <taxon>Micromonosporales</taxon>
        <taxon>Micromonosporaceae</taxon>
        <taxon>Allocatelliglobosispora</taxon>
    </lineage>
</organism>
<comment type="caution">
    <text evidence="1">The sequence shown here is derived from an EMBL/GenBank/DDBJ whole genome shotgun (WGS) entry which is preliminary data.</text>
</comment>
<dbReference type="InterPro" id="IPR007995">
    <property type="entry name" value="DUF742"/>
</dbReference>
<dbReference type="Pfam" id="PF05331">
    <property type="entry name" value="DUF742"/>
    <property type="match status" value="1"/>
</dbReference>
<evidence type="ECO:0000313" key="1">
    <source>
        <dbReference type="EMBL" id="MBB5872986.1"/>
    </source>
</evidence>
<name>A0A841BZG9_9ACTN</name>
<protein>
    <recommendedName>
        <fullName evidence="3">DUF742 domain-containing protein</fullName>
    </recommendedName>
</protein>
<evidence type="ECO:0000313" key="2">
    <source>
        <dbReference type="Proteomes" id="UP000587527"/>
    </source>
</evidence>